<dbReference type="InterPro" id="IPR045594">
    <property type="entry name" value="DUF6460"/>
</dbReference>
<dbReference type="OMA" id="VMTVFDW"/>
<reference evidence="3 4" key="1">
    <citation type="submission" date="2019-05" db="EMBL/GenBank/DDBJ databases">
        <authorList>
            <person name="Zhou X."/>
        </authorList>
    </citation>
    <scope>NUCLEOTIDE SEQUENCE [LARGE SCALE GENOMIC DNA]</scope>
    <source>
        <strain evidence="3 4">DSM 432</strain>
    </source>
</reference>
<dbReference type="GeneID" id="95773707"/>
<sequence>MPETNEITRFFGGSPAWVLVRLVILSVVVGVILAALGIDPMNILTSLERLVRSLFNFSFEAVERLWRYFLLGAVVVIPLWLILRVLGRR</sequence>
<evidence type="ECO:0000259" key="2">
    <source>
        <dbReference type="Pfam" id="PF20061"/>
    </source>
</evidence>
<keyword evidence="1" id="KW-0812">Transmembrane</keyword>
<protein>
    <submittedName>
        <fullName evidence="3">Integrase</fullName>
    </submittedName>
</protein>
<evidence type="ECO:0000313" key="3">
    <source>
        <dbReference type="EMBL" id="TLX42910.1"/>
    </source>
</evidence>
<accession>A0A6C1KFD8</accession>
<feature type="transmembrane region" description="Helical" evidence="1">
    <location>
        <begin position="18"/>
        <end position="38"/>
    </location>
</feature>
<comment type="caution">
    <text evidence="3">The sequence shown here is derived from an EMBL/GenBank/DDBJ whole genome shotgun (WGS) entry which is preliminary data.</text>
</comment>
<keyword evidence="1" id="KW-1133">Transmembrane helix</keyword>
<dbReference type="Proteomes" id="UP000305131">
    <property type="component" value="Unassembled WGS sequence"/>
</dbReference>
<organism evidence="3 4">
    <name type="scientific">Xanthobacter autotrophicus</name>
    <dbReference type="NCBI Taxonomy" id="280"/>
    <lineage>
        <taxon>Bacteria</taxon>
        <taxon>Pseudomonadati</taxon>
        <taxon>Pseudomonadota</taxon>
        <taxon>Alphaproteobacteria</taxon>
        <taxon>Hyphomicrobiales</taxon>
        <taxon>Xanthobacteraceae</taxon>
        <taxon>Xanthobacter</taxon>
    </lineage>
</organism>
<dbReference type="RefSeq" id="WP_012113487.1">
    <property type="nucleotide sequence ID" value="NZ_JBAFVI010000002.1"/>
</dbReference>
<dbReference type="OrthoDB" id="8480887at2"/>
<evidence type="ECO:0000313" key="4">
    <source>
        <dbReference type="Proteomes" id="UP000305131"/>
    </source>
</evidence>
<name>A0A6C1KFD8_XANAU</name>
<proteinExistence type="predicted"/>
<evidence type="ECO:0000256" key="1">
    <source>
        <dbReference type="SAM" id="Phobius"/>
    </source>
</evidence>
<dbReference type="EMBL" id="VAUP01000022">
    <property type="protein sequence ID" value="TLX42910.1"/>
    <property type="molecule type" value="Genomic_DNA"/>
</dbReference>
<dbReference type="AlphaFoldDB" id="A0A6C1KFD8"/>
<feature type="domain" description="DUF6460" evidence="2">
    <location>
        <begin position="54"/>
        <end position="88"/>
    </location>
</feature>
<keyword evidence="1" id="KW-0472">Membrane</keyword>
<dbReference type="Pfam" id="PF20061">
    <property type="entry name" value="DUF6460"/>
    <property type="match status" value="1"/>
</dbReference>
<feature type="transmembrane region" description="Helical" evidence="1">
    <location>
        <begin position="65"/>
        <end position="86"/>
    </location>
</feature>
<gene>
    <name evidence="3" type="ORF">FBQ73_09610</name>
</gene>